<evidence type="ECO:0000256" key="5">
    <source>
        <dbReference type="ARBA" id="ARBA00023136"/>
    </source>
</evidence>
<evidence type="ECO:0008006" key="9">
    <source>
        <dbReference type="Google" id="ProtNLM"/>
    </source>
</evidence>
<dbReference type="PANTHER" id="PTHR23504:SF16">
    <property type="entry name" value="TRANSPORTER, PUTATIVE (AFU_ORTHOLOGUE AFUA_1G13970)-RELATED"/>
    <property type="match status" value="1"/>
</dbReference>
<feature type="transmembrane region" description="Helical" evidence="6">
    <location>
        <begin position="133"/>
        <end position="152"/>
    </location>
</feature>
<evidence type="ECO:0000256" key="6">
    <source>
        <dbReference type="SAM" id="Phobius"/>
    </source>
</evidence>
<dbReference type="KEGG" id="bgh:BDBG_03023"/>
<dbReference type="GO" id="GO:0022857">
    <property type="term" value="F:transmembrane transporter activity"/>
    <property type="evidence" value="ECO:0007669"/>
    <property type="project" value="InterPro"/>
</dbReference>
<name>A0A179UFS0_BLAGS</name>
<dbReference type="Gene3D" id="1.20.1250.20">
    <property type="entry name" value="MFS general substrate transporter like domains"/>
    <property type="match status" value="1"/>
</dbReference>
<evidence type="ECO:0000256" key="2">
    <source>
        <dbReference type="ARBA" id="ARBA00022448"/>
    </source>
</evidence>
<dbReference type="InterPro" id="IPR011701">
    <property type="entry name" value="MFS"/>
</dbReference>
<accession>A0A179UFS0</accession>
<evidence type="ECO:0000256" key="1">
    <source>
        <dbReference type="ARBA" id="ARBA00004141"/>
    </source>
</evidence>
<keyword evidence="3 6" id="KW-0812">Transmembrane</keyword>
<dbReference type="InterPro" id="IPR036259">
    <property type="entry name" value="MFS_trans_sf"/>
</dbReference>
<feature type="transmembrane region" description="Helical" evidence="6">
    <location>
        <begin position="158"/>
        <end position="177"/>
    </location>
</feature>
<keyword evidence="4 6" id="KW-1133">Transmembrane helix</keyword>
<dbReference type="PANTHER" id="PTHR23504">
    <property type="entry name" value="MAJOR FACILITATOR SUPERFAMILY DOMAIN-CONTAINING PROTEIN 10"/>
    <property type="match status" value="1"/>
</dbReference>
<gene>
    <name evidence="7" type="ORF">BDBG_03023</name>
</gene>
<dbReference type="GO" id="GO:0016020">
    <property type="term" value="C:membrane"/>
    <property type="evidence" value="ECO:0007669"/>
    <property type="project" value="UniProtKB-SubCell"/>
</dbReference>
<sequence length="266" mass="28861">MHKRKSNGTLWSWHKHRIPKARGTSASGLELHINNLGSRNGSFDLDSQQEWEPAIMEGGEREHRRIPSSSSTLHFGAAERLESNVKPQHVTWMSLPRKDQLAGFLQGAFTAAQFATAVPWGHAADAKLGERKFVLLLGTSVSYLGIAFSTSFTQAMFWRSFGGAINGMVGIIRTMIVENIRKKNYQSRAFSILPIGFNIASLSGPVLGTVHGIIGQSVSSAFRTVGPVFAWSWYGLGLEIGSYGGIGIVASGGCLMSWMHSGILGL</sequence>
<evidence type="ECO:0000256" key="4">
    <source>
        <dbReference type="ARBA" id="ARBA00022989"/>
    </source>
</evidence>
<dbReference type="EMBL" id="GG657451">
    <property type="protein sequence ID" value="OAT06886.1"/>
    <property type="molecule type" value="Genomic_DNA"/>
</dbReference>
<dbReference type="SUPFAM" id="SSF103473">
    <property type="entry name" value="MFS general substrate transporter"/>
    <property type="match status" value="1"/>
</dbReference>
<proteinExistence type="predicted"/>
<comment type="subcellular location">
    <subcellularLocation>
        <location evidence="1">Membrane</location>
        <topology evidence="1">Multi-pass membrane protein</topology>
    </subcellularLocation>
</comment>
<dbReference type="Pfam" id="PF07690">
    <property type="entry name" value="MFS_1"/>
    <property type="match status" value="1"/>
</dbReference>
<dbReference type="OrthoDB" id="10262656at2759"/>
<dbReference type="RefSeq" id="XP_002626846.1">
    <property type="nucleotide sequence ID" value="XM_002626800.1"/>
</dbReference>
<dbReference type="AlphaFoldDB" id="A0A179UFS0"/>
<reference evidence="8" key="1">
    <citation type="journal article" date="2015" name="PLoS Genet.">
        <title>The dynamic genome and transcriptome of the human fungal pathogen Blastomyces and close relative Emmonsia.</title>
        <authorList>
            <person name="Munoz J.F."/>
            <person name="Gauthier G.M."/>
            <person name="Desjardins C.A."/>
            <person name="Gallo J.E."/>
            <person name="Holder J."/>
            <person name="Sullivan T.D."/>
            <person name="Marty A.J."/>
            <person name="Carmen J.C."/>
            <person name="Chen Z."/>
            <person name="Ding L."/>
            <person name="Gujja S."/>
            <person name="Magrini V."/>
            <person name="Misas E."/>
            <person name="Mitreva M."/>
            <person name="Priest M."/>
            <person name="Saif S."/>
            <person name="Whiston E.A."/>
            <person name="Young S."/>
            <person name="Zeng Q."/>
            <person name="Goldman W.E."/>
            <person name="Mardis E.R."/>
            <person name="Taylor J.W."/>
            <person name="McEwen J.G."/>
            <person name="Clay O.K."/>
            <person name="Klein B.S."/>
            <person name="Cuomo C.A."/>
        </authorList>
    </citation>
    <scope>NUCLEOTIDE SEQUENCE [LARGE SCALE GENOMIC DNA]</scope>
    <source>
        <strain evidence="8">SLH14081</strain>
    </source>
</reference>
<feature type="transmembrane region" description="Helical" evidence="6">
    <location>
        <begin position="234"/>
        <end position="258"/>
    </location>
</feature>
<protein>
    <recommendedName>
        <fullName evidence="9">Major facilitator superfamily (MFS) profile domain-containing protein</fullName>
    </recommendedName>
</protein>
<dbReference type="Proteomes" id="UP000002038">
    <property type="component" value="Unassembled WGS sequence"/>
</dbReference>
<evidence type="ECO:0000313" key="7">
    <source>
        <dbReference type="EMBL" id="OAT06886.1"/>
    </source>
</evidence>
<dbReference type="GeneID" id="8506136"/>
<evidence type="ECO:0000256" key="3">
    <source>
        <dbReference type="ARBA" id="ARBA00022692"/>
    </source>
</evidence>
<keyword evidence="5 6" id="KW-0472">Membrane</keyword>
<keyword evidence="8" id="KW-1185">Reference proteome</keyword>
<organism evidence="7 8">
    <name type="scientific">Blastomyces gilchristii (strain SLH14081)</name>
    <name type="common">Blastomyces dermatitidis</name>
    <dbReference type="NCBI Taxonomy" id="559298"/>
    <lineage>
        <taxon>Eukaryota</taxon>
        <taxon>Fungi</taxon>
        <taxon>Dikarya</taxon>
        <taxon>Ascomycota</taxon>
        <taxon>Pezizomycotina</taxon>
        <taxon>Eurotiomycetes</taxon>
        <taxon>Eurotiomycetidae</taxon>
        <taxon>Onygenales</taxon>
        <taxon>Ajellomycetaceae</taxon>
        <taxon>Blastomyces</taxon>
    </lineage>
</organism>
<feature type="transmembrane region" description="Helical" evidence="6">
    <location>
        <begin position="189"/>
        <end position="214"/>
    </location>
</feature>
<keyword evidence="2" id="KW-0813">Transport</keyword>
<evidence type="ECO:0000313" key="8">
    <source>
        <dbReference type="Proteomes" id="UP000002038"/>
    </source>
</evidence>
<dbReference type="VEuPathDB" id="FungiDB:BDBG_03023"/>